<comment type="caution">
    <text evidence="1">The sequence shown here is derived from an EMBL/GenBank/DDBJ whole genome shotgun (WGS) entry which is preliminary data.</text>
</comment>
<evidence type="ECO:0000313" key="2">
    <source>
        <dbReference type="Proteomes" id="UP001163321"/>
    </source>
</evidence>
<dbReference type="EMBL" id="CM047583">
    <property type="protein sequence ID" value="KAI9913368.1"/>
    <property type="molecule type" value="Genomic_DNA"/>
</dbReference>
<accession>A0ACC0W5Y4</accession>
<organism evidence="1 2">
    <name type="scientific">Peronosclerospora sorghi</name>
    <dbReference type="NCBI Taxonomy" id="230839"/>
    <lineage>
        <taxon>Eukaryota</taxon>
        <taxon>Sar</taxon>
        <taxon>Stramenopiles</taxon>
        <taxon>Oomycota</taxon>
        <taxon>Peronosporomycetes</taxon>
        <taxon>Peronosporales</taxon>
        <taxon>Peronosporaceae</taxon>
        <taxon>Peronosclerospora</taxon>
    </lineage>
</organism>
<dbReference type="Proteomes" id="UP001163321">
    <property type="component" value="Chromosome 4"/>
</dbReference>
<reference evidence="1 2" key="1">
    <citation type="journal article" date="2022" name="bioRxiv">
        <title>The genome of the oomycete Peronosclerospora sorghi, a cosmopolitan pathogen of maize and sorghum, is inflated with dispersed pseudogenes.</title>
        <authorList>
            <person name="Fletcher K."/>
            <person name="Martin F."/>
            <person name="Isakeit T."/>
            <person name="Cavanaugh K."/>
            <person name="Magill C."/>
            <person name="Michelmore R."/>
        </authorList>
    </citation>
    <scope>NUCLEOTIDE SEQUENCE [LARGE SCALE GENOMIC DNA]</scope>
    <source>
        <strain evidence="1">P6</strain>
    </source>
</reference>
<keyword evidence="2" id="KW-1185">Reference proteome</keyword>
<proteinExistence type="predicted"/>
<protein>
    <submittedName>
        <fullName evidence="1">Uncharacterized protein</fullName>
    </submittedName>
</protein>
<name>A0ACC0W5Y4_9STRA</name>
<sequence length="86" mass="9475">MLLTRRIASAPFGTIPLSSMLVWLSESWLMPHHGALDVLRAVRALLQKSKHYLDKEALHRTGSPPALRVSAAVALDAEEKEARHPG</sequence>
<gene>
    <name evidence="1" type="ORF">PsorP6_006000</name>
</gene>
<evidence type="ECO:0000313" key="1">
    <source>
        <dbReference type="EMBL" id="KAI9913368.1"/>
    </source>
</evidence>